<evidence type="ECO:0000313" key="3">
    <source>
        <dbReference type="Proteomes" id="UP000308730"/>
    </source>
</evidence>
<feature type="compositionally biased region" description="Basic residues" evidence="1">
    <location>
        <begin position="1"/>
        <end position="12"/>
    </location>
</feature>
<evidence type="ECO:0000256" key="1">
    <source>
        <dbReference type="SAM" id="MobiDB-lite"/>
    </source>
</evidence>
<dbReference type="Proteomes" id="UP000308730">
    <property type="component" value="Unassembled WGS sequence"/>
</dbReference>
<organism evidence="2 3">
    <name type="scientific">Antrodiella citrinella</name>
    <dbReference type="NCBI Taxonomy" id="2447956"/>
    <lineage>
        <taxon>Eukaryota</taxon>
        <taxon>Fungi</taxon>
        <taxon>Dikarya</taxon>
        <taxon>Basidiomycota</taxon>
        <taxon>Agaricomycotina</taxon>
        <taxon>Agaricomycetes</taxon>
        <taxon>Polyporales</taxon>
        <taxon>Steccherinaceae</taxon>
        <taxon>Antrodiella</taxon>
    </lineage>
</organism>
<dbReference type="AlphaFoldDB" id="A0A4V3XJL0"/>
<comment type="caution">
    <text evidence="2">The sequence shown here is derived from an EMBL/GenBank/DDBJ whole genome shotgun (WGS) entry which is preliminary data.</text>
</comment>
<protein>
    <submittedName>
        <fullName evidence="2">Uncharacterized protein</fullName>
    </submittedName>
</protein>
<keyword evidence="3" id="KW-1185">Reference proteome</keyword>
<name>A0A4V3XJL0_9APHY</name>
<sequence length="644" mass="72151">MIQRTKLSKKAKAQKDLQAKAPVPARPMESVESHLASLNATGTVPSMADLERFRTSKHSNPDSPRYSAQYGDLVNKLYRSFSKDQLFSFMQEYDPLSSKSRSGRRKMDYVESVLEEWGWPTLKEAERAKRDRTEVSVQLFPITRAELFLILGREPLALRTEGVRHSLKKLGQRIESLKQDMITNIIRLPTNTHIRADLIPQISRTVGAYLENPGADDRVSEIEQMRRVTLPERFIQVKIVAIGKKSMESAERLVIRAAHEIYTSSIISQLSYVANPSSDDSVINAMFTSRYALYPHYPERSRPLALQSGRAFRLRKVLDVLSRAAPSILSDGLGTGHGVVSTHAKVLVDLRSLLLDHPLFKSENTPYRTIKASLGYMLFNELGNKRANLVPDFNGYHSLRNVQDWIVENGLRTLFIPSLPYSLSSSLPSQQRVLHRLVYQAATSSAESSHHALLLPAVHHMTLEVVLTDPSSSPASSSSDDAKGFRTPQLVCGVERKLDLMLPDRFMDVRFTVTDSAPILQAKWPLLLETYQRDLLKFVNGDENATQPDPPLILNHDGIEYVLHDTSSIRQSRESVPLQESSPGTSAEVTTESILDLENNHKVTQCEVICTGSSADAWMHFLDVCDTLSGSGYKRSMDSITNVA</sequence>
<proteinExistence type="predicted"/>
<accession>A0A4V3XJL0</accession>
<dbReference type="OrthoDB" id="3362817at2759"/>
<feature type="region of interest" description="Disordered" evidence="1">
    <location>
        <begin position="1"/>
        <end position="32"/>
    </location>
</feature>
<dbReference type="EMBL" id="SGPM01000005">
    <property type="protein sequence ID" value="THH33503.1"/>
    <property type="molecule type" value="Genomic_DNA"/>
</dbReference>
<gene>
    <name evidence="2" type="ORF">EUX98_g623</name>
</gene>
<evidence type="ECO:0000313" key="2">
    <source>
        <dbReference type="EMBL" id="THH33503.1"/>
    </source>
</evidence>
<reference evidence="2 3" key="1">
    <citation type="submission" date="2019-02" db="EMBL/GenBank/DDBJ databases">
        <title>Genome sequencing of the rare red list fungi Antrodiella citrinella (Flaviporus citrinellus).</title>
        <authorList>
            <person name="Buettner E."/>
            <person name="Kellner H."/>
        </authorList>
    </citation>
    <scope>NUCLEOTIDE SEQUENCE [LARGE SCALE GENOMIC DNA]</scope>
    <source>
        <strain evidence="2 3">DSM 108506</strain>
    </source>
</reference>